<sequence length="2114" mass="234868">MKKLKRVFGSVANLAGGRGSDQLSSGGSGSGGLTSEQRSASGSLQDTSPRRGSYYSYETQSLDSFTSGQSGSTSPADTVRHDKNFTKLHKWANLGDTLKLKKFIKKVEVDARDSDGRTPLHHAAGAGRGDAVLFLLGSKADAEARDNTGTTPLLRAVEYSQILIVQMLLQRRVDVRTADNHGQTCVHIAAKSGAIDLLLLLLECGGDCDAVNNQGRAPLHRACSDNQEEAVNTLLRHGANVNVSDNEGVTPLMLAAKVGCVGLVESLLDHGAALDPVDASQWSAADYARFTNHNQLHHRLTTLAQNNATESSLVPQGLLSVSDEGSDPTDCAAGKSGGDKPSSNNGNNSWSDDSDVVSVREKPKINLAKFLPSSDESGDNTTVPSQDPDINALGPPKPPRLYASFSSLTSEGDGAGTECAAEGEEEASHKDDNSWKTSSEDEEEQKPKFKSRGLFIKDLDSNDDNRDVELLRKSSILSITRVGKEDMIAELGLSDMKYHSSEEDVSFEEDEKPVLPLEGTPTKVVLSRRGSENMEVSPKAFDVSENVPSSSHQLSLTKNLSPKNSCHESPSRKSTSFHQMRTDSGGQISSQTSEHNNTSRRVSVYSTSPIKSPSRTSPKRVRGPLRKSSAFDSDSKDEASSRTSIKHTSLTPTKNRNSDSVSDEVPLSQKGSKDSQRLSLLSGEMDETLFISNHNSEAEKYQTSGTAMREANLDNEDSVKSSSGNTKGIDTNKMPSGSDVENMKSGPYKSGRQSKEGELGQEGTLGREGTMQEVEEVWEANPSRATPKYSSSSSLSCEAKQKHYKKKVSGRPKQSDSENDKANSKGKSVAGSISQKDANNSRNSVEFKENENGCKDVIDGFKICPDQDDTAQDITDEELTSNGVEDLLDSFVSDTTPVSVPAQKKEESQLFDDSSGKCGSTPQIKKEGSPTTDTSSHYTKLRTKTKSRKSKTQSKPASTNLEKSISPGDSKDGVNASKDRRNKSQLPVSSKSPEVKKPGWREGTVAFSDDDGEGNEVPPPWNMEEGEDGLSTETEESGHINVELKDTLLAPLSSLPDAWDAGQLRDLVRELRLKLEKEVGQRAASETSLSHIRHQERHTQQLCAKLEEALQQQQQEVTKLNAVIKQMEYRGHCQQDSGQLQKQWVEEWQSRCEQLEEECRSLHAQAQRQDQLVDSLMLQLQTKDTVNNTLHARLQEVASTAKYVSMKSCQTDDIQILATTSQSTYSQTDIVCLSRLEASTQSDFTIAGSDVVIDHIVSDKDKKSNSSPVLSVTAESTKAMSSVAATQTEQVEDHERVTAVQDVRSAMISTGVQHIPERANKSSQVQIHSRSVHIQTQCHTRPEHTKTEVTDSRKMCDSSCQTTLLSHQAASQTDPFCTKISDDSCMKKQESDISDLQHGIQRLSQDIDKKVFSLEGRMATKGEIMPDIQAVEDQLRGLKESTEGLTCVVRTGVSEQNAELSEALEENFQILQSHVQRLQQTLLQRINEVAERLNVAEDQQATQLSRQMSEVAMQVAGVQNQVMQVQAWVDREDSRPSTADTLDQALVSSLKASSDHTLSTLTQQNYSILNQLEALQREAQLSSSRGQVPTQAVSIELQHLKDNLREKENNLTQLQANHKDIQDKLHNQRSQMDVYQQEAEEQRARAKQVKEQLEIQETGLRERQEIGRKEVARTAEELLRFKEENLRLSTEAGRLSASLEMEQQQRRWCESQLQILQDSRDAAEKRTQELLAALPPPSLHRTPPTGRDKQEDEAASKKQEAHRKEIEKLEAEKHEIQNCLAEHQDQTQHLNLQLQEIQAQLTMVHQEKSGVEVQLKKARETISKLQQSLSEARQQQEATSSLEDLRQELEGELQARDSLLKALKSKVEVLNKEKLQLKQDILTMKGEKLSHELLKQEKEFSEEMQRKTEAQLCDLQRKIPQEYVTRTSLELMKKELETKYQRELTTKLAELQRSFDEKNKQHESFNQTRESREQQLREELNRKSEEIVRLNARMSMGEEREDTWRVRHDRLLALYQQGAAPLVTTVDTNNTSLDYSSHPKKLSQDSLSVTLQEIDQHLKIPCSGREATGPHLTPATVPYRWPSNPRPILPGVRGLDEEEIRHLIQTQRSTHYNM</sequence>
<dbReference type="Pfam" id="PF00023">
    <property type="entry name" value="Ank"/>
    <property type="match status" value="1"/>
</dbReference>
<keyword evidence="1" id="KW-0677">Repeat</keyword>
<dbReference type="Pfam" id="PF13857">
    <property type="entry name" value="Ank_5"/>
    <property type="match status" value="1"/>
</dbReference>
<dbReference type="Proteomes" id="UP001286313">
    <property type="component" value="Unassembled WGS sequence"/>
</dbReference>
<organism evidence="6 7">
    <name type="scientific">Petrolisthes cinctipes</name>
    <name type="common">Flat porcelain crab</name>
    <dbReference type="NCBI Taxonomy" id="88211"/>
    <lineage>
        <taxon>Eukaryota</taxon>
        <taxon>Metazoa</taxon>
        <taxon>Ecdysozoa</taxon>
        <taxon>Arthropoda</taxon>
        <taxon>Crustacea</taxon>
        <taxon>Multicrustacea</taxon>
        <taxon>Malacostraca</taxon>
        <taxon>Eumalacostraca</taxon>
        <taxon>Eucarida</taxon>
        <taxon>Decapoda</taxon>
        <taxon>Pleocyemata</taxon>
        <taxon>Anomura</taxon>
        <taxon>Galatheoidea</taxon>
        <taxon>Porcellanidae</taxon>
        <taxon>Petrolisthes</taxon>
    </lineage>
</organism>
<dbReference type="SUPFAM" id="SSF48403">
    <property type="entry name" value="Ankyrin repeat"/>
    <property type="match status" value="1"/>
</dbReference>
<feature type="compositionally biased region" description="Low complexity" evidence="5">
    <location>
        <begin position="342"/>
        <end position="351"/>
    </location>
</feature>
<dbReference type="PRINTS" id="PR01415">
    <property type="entry name" value="ANKYRIN"/>
</dbReference>
<feature type="repeat" description="ANK" evidence="3">
    <location>
        <begin position="148"/>
        <end position="180"/>
    </location>
</feature>
<keyword evidence="2 3" id="KW-0040">ANK repeat</keyword>
<feature type="region of interest" description="Disordered" evidence="5">
    <location>
        <begin position="1733"/>
        <end position="1763"/>
    </location>
</feature>
<dbReference type="PROSITE" id="PS50297">
    <property type="entry name" value="ANK_REP_REGION"/>
    <property type="match status" value="5"/>
</dbReference>
<comment type="caution">
    <text evidence="6">The sequence shown here is derived from an EMBL/GenBank/DDBJ whole genome shotgun (WGS) entry which is preliminary data.</text>
</comment>
<dbReference type="PROSITE" id="PS50088">
    <property type="entry name" value="ANK_REPEAT"/>
    <property type="match status" value="5"/>
</dbReference>
<evidence type="ECO:0000256" key="4">
    <source>
        <dbReference type="SAM" id="Coils"/>
    </source>
</evidence>
<dbReference type="Gene3D" id="1.25.40.20">
    <property type="entry name" value="Ankyrin repeat-containing domain"/>
    <property type="match status" value="2"/>
</dbReference>
<dbReference type="SMART" id="SM00248">
    <property type="entry name" value="ANK"/>
    <property type="match status" value="5"/>
</dbReference>
<feature type="compositionally biased region" description="Polar residues" evidence="5">
    <location>
        <begin position="720"/>
        <end position="735"/>
    </location>
</feature>
<feature type="compositionally biased region" description="Acidic residues" evidence="5">
    <location>
        <begin position="1024"/>
        <end position="1035"/>
    </location>
</feature>
<protein>
    <submittedName>
        <fullName evidence="6">Uncharacterized protein</fullName>
    </submittedName>
</protein>
<feature type="compositionally biased region" description="Basic and acidic residues" evidence="5">
    <location>
        <begin position="845"/>
        <end position="859"/>
    </location>
</feature>
<keyword evidence="7" id="KW-1185">Reference proteome</keyword>
<dbReference type="Pfam" id="PF12796">
    <property type="entry name" value="Ank_2"/>
    <property type="match status" value="1"/>
</dbReference>
<dbReference type="InterPro" id="IPR036770">
    <property type="entry name" value="Ankyrin_rpt-contain_sf"/>
</dbReference>
<name>A0AAE1FVQ8_PETCI</name>
<feature type="compositionally biased region" description="Polar residues" evidence="5">
    <location>
        <begin position="641"/>
        <end position="660"/>
    </location>
</feature>
<feature type="compositionally biased region" description="Basic residues" evidence="5">
    <location>
        <begin position="939"/>
        <end position="952"/>
    </location>
</feature>
<dbReference type="InterPro" id="IPR002110">
    <property type="entry name" value="Ankyrin_rpt"/>
</dbReference>
<reference evidence="6" key="1">
    <citation type="submission" date="2023-10" db="EMBL/GenBank/DDBJ databases">
        <title>Genome assemblies of two species of porcelain crab, Petrolisthes cinctipes and Petrolisthes manimaculis (Anomura: Porcellanidae).</title>
        <authorList>
            <person name="Angst P."/>
        </authorList>
    </citation>
    <scope>NUCLEOTIDE SEQUENCE</scope>
    <source>
        <strain evidence="6">PB745_01</strain>
        <tissue evidence="6">Gill</tissue>
    </source>
</reference>
<feature type="compositionally biased region" description="Polar residues" evidence="5">
    <location>
        <begin position="917"/>
        <end position="938"/>
    </location>
</feature>
<feature type="compositionally biased region" description="Polar residues" evidence="5">
    <location>
        <begin position="572"/>
        <end position="616"/>
    </location>
</feature>
<feature type="region of interest" description="Disordered" evidence="5">
    <location>
        <begin position="318"/>
        <end position="357"/>
    </location>
</feature>
<evidence type="ECO:0000256" key="5">
    <source>
        <dbReference type="SAM" id="MobiDB-lite"/>
    </source>
</evidence>
<accession>A0AAE1FVQ8</accession>
<dbReference type="PANTHER" id="PTHR24173:SF83">
    <property type="entry name" value="SOCS BOX DOMAIN-CONTAINING PROTEIN"/>
    <property type="match status" value="1"/>
</dbReference>
<feature type="compositionally biased region" description="Polar residues" evidence="5">
    <location>
        <begin position="831"/>
        <end position="844"/>
    </location>
</feature>
<feature type="compositionally biased region" description="Polar residues" evidence="5">
    <location>
        <begin position="546"/>
        <end position="564"/>
    </location>
</feature>
<keyword evidence="4" id="KW-0175">Coiled coil</keyword>
<feature type="coiled-coil region" evidence="4">
    <location>
        <begin position="1096"/>
        <end position="1172"/>
    </location>
</feature>
<feature type="compositionally biased region" description="Basic and acidic residues" evidence="5">
    <location>
        <begin position="455"/>
        <end position="468"/>
    </location>
</feature>
<feature type="repeat" description="ANK" evidence="3">
    <location>
        <begin position="181"/>
        <end position="213"/>
    </location>
</feature>
<feature type="repeat" description="ANK" evidence="3">
    <location>
        <begin position="214"/>
        <end position="246"/>
    </location>
</feature>
<dbReference type="EMBL" id="JAWQEG010001322">
    <property type="protein sequence ID" value="KAK3880475.1"/>
    <property type="molecule type" value="Genomic_DNA"/>
</dbReference>
<feature type="region of interest" description="Disordered" evidence="5">
    <location>
        <begin position="1952"/>
        <end position="1980"/>
    </location>
</feature>
<dbReference type="PANTHER" id="PTHR24173">
    <property type="entry name" value="ANKYRIN REPEAT CONTAINING"/>
    <property type="match status" value="1"/>
</dbReference>
<feature type="region of interest" description="Disordered" evidence="5">
    <location>
        <begin position="14"/>
        <end position="53"/>
    </location>
</feature>
<feature type="repeat" description="ANK" evidence="3">
    <location>
        <begin position="115"/>
        <end position="147"/>
    </location>
</feature>
<evidence type="ECO:0000256" key="1">
    <source>
        <dbReference type="ARBA" id="ARBA00022737"/>
    </source>
</evidence>
<feature type="coiled-coil region" evidence="4">
    <location>
        <begin position="1558"/>
        <end position="1663"/>
    </location>
</feature>
<feature type="compositionally biased region" description="Acidic residues" evidence="5">
    <location>
        <begin position="866"/>
        <end position="879"/>
    </location>
</feature>
<feature type="compositionally biased region" description="Polar residues" evidence="5">
    <location>
        <begin position="36"/>
        <end position="47"/>
    </location>
</feature>
<feature type="compositionally biased region" description="Basic and acidic residues" evidence="5">
    <location>
        <begin position="1953"/>
        <end position="1980"/>
    </location>
</feature>
<proteinExistence type="predicted"/>
<feature type="region of interest" description="Disordered" evidence="5">
    <location>
        <begin position="500"/>
        <end position="1038"/>
    </location>
</feature>
<evidence type="ECO:0000256" key="3">
    <source>
        <dbReference type="PROSITE-ProRule" id="PRU00023"/>
    </source>
</evidence>
<evidence type="ECO:0000256" key="2">
    <source>
        <dbReference type="ARBA" id="ARBA00023043"/>
    </source>
</evidence>
<feature type="repeat" description="ANK" evidence="3">
    <location>
        <begin position="247"/>
        <end position="279"/>
    </location>
</feature>
<evidence type="ECO:0000313" key="7">
    <source>
        <dbReference type="Proteomes" id="UP001286313"/>
    </source>
</evidence>
<gene>
    <name evidence="6" type="ORF">Pcinc_015022</name>
</gene>
<feature type="compositionally biased region" description="Basic and acidic residues" evidence="5">
    <location>
        <begin position="1746"/>
        <end position="1763"/>
    </location>
</feature>
<feature type="compositionally biased region" description="Basic and acidic residues" evidence="5">
    <location>
        <begin position="813"/>
        <end position="823"/>
    </location>
</feature>
<evidence type="ECO:0000313" key="6">
    <source>
        <dbReference type="EMBL" id="KAK3880475.1"/>
    </source>
</evidence>
<feature type="compositionally biased region" description="Polar residues" evidence="5">
    <location>
        <begin position="690"/>
        <end position="706"/>
    </location>
</feature>
<feature type="coiled-coil region" evidence="4">
    <location>
        <begin position="1461"/>
        <end position="1499"/>
    </location>
</feature>
<feature type="region of interest" description="Disordered" evidence="5">
    <location>
        <begin position="369"/>
        <end position="468"/>
    </location>
</feature>